<dbReference type="GO" id="GO:0004553">
    <property type="term" value="F:hydrolase activity, hydrolyzing O-glycosyl compounds"/>
    <property type="evidence" value="ECO:0007669"/>
    <property type="project" value="InterPro"/>
</dbReference>
<gene>
    <name evidence="3" type="ordered locus">Bache_0507</name>
</gene>
<keyword evidence="1" id="KW-0732">Signal</keyword>
<dbReference type="OrthoDB" id="100605at2"/>
<dbReference type="InterPro" id="IPR010502">
    <property type="entry name" value="Carb-bd_dom_fam9"/>
</dbReference>
<protein>
    <recommendedName>
        <fullName evidence="2">Carbohydrate-binding domain-containing protein</fullName>
    </recommendedName>
</protein>
<reference evidence="3 4" key="2">
    <citation type="journal article" date="2011" name="Stand. Genomic Sci.">
        <title>Complete genome sequence of Bacteroides helcogenes type strain (P 36-108).</title>
        <authorList>
            <person name="Pati A."/>
            <person name="Gronow S."/>
            <person name="Zeytun A."/>
            <person name="Lapidus A."/>
            <person name="Nolan M."/>
            <person name="Hammon N."/>
            <person name="Deshpande S."/>
            <person name="Cheng J.F."/>
            <person name="Tapia R."/>
            <person name="Han C."/>
            <person name="Goodwin L."/>
            <person name="Pitluck S."/>
            <person name="Liolios K."/>
            <person name="Pagani I."/>
            <person name="Ivanova N."/>
            <person name="Mavromatis K."/>
            <person name="Chen A."/>
            <person name="Palaniappan K."/>
            <person name="Land M."/>
            <person name="Hauser L."/>
            <person name="Chang Y.J."/>
            <person name="Jeffries C.D."/>
            <person name="Detter J.C."/>
            <person name="Brambilla E."/>
            <person name="Rohde M."/>
            <person name="Goker M."/>
            <person name="Woyke T."/>
            <person name="Bristow J."/>
            <person name="Eisen J.A."/>
            <person name="Markowitz V."/>
            <person name="Hugenholtz P."/>
            <person name="Kyrpides N.C."/>
            <person name="Klenk H.P."/>
            <person name="Lucas S."/>
        </authorList>
    </citation>
    <scope>NUCLEOTIDE SEQUENCE [LARGE SCALE GENOMIC DNA]</scope>
    <source>
        <strain evidence="4">ATCC 35417 / DSM 20613 / JCM 6297 / CCUG 15421 / P 36-108</strain>
    </source>
</reference>
<keyword evidence="4" id="KW-1185">Reference proteome</keyword>
<feature type="signal peptide" evidence="1">
    <location>
        <begin position="1"/>
        <end position="21"/>
    </location>
</feature>
<evidence type="ECO:0000313" key="3">
    <source>
        <dbReference type="EMBL" id="ADV42532.1"/>
    </source>
</evidence>
<dbReference type="KEGG" id="bhl:Bache_0507"/>
<organism evidence="3 4">
    <name type="scientific">Bacteroides helcogenes (strain ATCC 35417 / DSM 20613 / JCM 6297 / CCUG 15421 / P 36-108)</name>
    <dbReference type="NCBI Taxonomy" id="693979"/>
    <lineage>
        <taxon>Bacteria</taxon>
        <taxon>Pseudomonadati</taxon>
        <taxon>Bacteroidota</taxon>
        <taxon>Bacteroidia</taxon>
        <taxon>Bacteroidales</taxon>
        <taxon>Bacteroidaceae</taxon>
        <taxon>Bacteroides</taxon>
    </lineage>
</organism>
<dbReference type="CDD" id="cd09620">
    <property type="entry name" value="CBM9_like_3"/>
    <property type="match status" value="1"/>
</dbReference>
<dbReference type="RefSeq" id="WP_013546148.1">
    <property type="nucleotide sequence ID" value="NC_014933.1"/>
</dbReference>
<dbReference type="GO" id="GO:0030246">
    <property type="term" value="F:carbohydrate binding"/>
    <property type="evidence" value="ECO:0007669"/>
    <property type="project" value="InterPro"/>
</dbReference>
<dbReference type="PANTHER" id="PTHR35532">
    <property type="entry name" value="SIMILAR TO POLYHYDROXYALKANOATE DEPOLYMERASE"/>
    <property type="match status" value="1"/>
</dbReference>
<name>E6SW07_BACT6</name>
<dbReference type="SUPFAM" id="SSF49344">
    <property type="entry name" value="CBD9-like"/>
    <property type="match status" value="1"/>
</dbReference>
<dbReference type="Pfam" id="PF06452">
    <property type="entry name" value="CBM9_1"/>
    <property type="match status" value="1"/>
</dbReference>
<sequence length="368" mass="42730">MKRSLFLTLIFLMAIALNTTAQSLTERYQRFLTNPEGYVCLRTTDSIRIDGCLDEVSWQNAPLTTSFTDISGEGFPTPRFNTQARMLWDDNYLYIAAQLEDPHVWANLQQRDTIVYYDNDFEVFIDPTGDAHNYYEIEVNAIGTVFDLSVEKPYRSPRRGHVQFQWNCPGLKIATHIDGTVNKADDKDKGWTVEMAIPRKAIAAEFDNYLKAGNYLRIGFSRVEWQYEIDKNGRYNRKKDVQGKFLPEDNWTWGATGQVAMHMPERWGYVYLSEKKAGNGNEDFHYPASYPVERLLWAMFYAQEEQFARNGRYYSNLKDFCLTEKEVRSLPENSHIKVEAISHKYEITVTLPDGKSISIDEAGQLYRK</sequence>
<dbReference type="EMBL" id="CP002352">
    <property type="protein sequence ID" value="ADV42532.1"/>
    <property type="molecule type" value="Genomic_DNA"/>
</dbReference>
<dbReference type="HOGENOM" id="CLU_049171_0_0_10"/>
<feature type="domain" description="Carbohydrate-binding" evidence="2">
    <location>
        <begin position="49"/>
        <end position="225"/>
    </location>
</feature>
<feature type="chain" id="PRO_5003211163" description="Carbohydrate-binding domain-containing protein" evidence="1">
    <location>
        <begin position="22"/>
        <end position="368"/>
    </location>
</feature>
<dbReference type="Gene3D" id="2.60.40.1190">
    <property type="match status" value="1"/>
</dbReference>
<reference key="1">
    <citation type="submission" date="2010-11" db="EMBL/GenBank/DDBJ databases">
        <title>The complete genome of Bacteroides helcogenes P 36-108.</title>
        <authorList>
            <consortium name="US DOE Joint Genome Institute (JGI-PGF)"/>
            <person name="Lucas S."/>
            <person name="Copeland A."/>
            <person name="Lapidus A."/>
            <person name="Bruce D."/>
            <person name="Goodwin L."/>
            <person name="Pitluck S."/>
            <person name="Kyrpides N."/>
            <person name="Mavromatis K."/>
            <person name="Ivanova N."/>
            <person name="Zeytun A."/>
            <person name="Brettin T."/>
            <person name="Detter J.C."/>
            <person name="Tapia R."/>
            <person name="Han C."/>
            <person name="Land M."/>
            <person name="Hauser L."/>
            <person name="Markowitz V."/>
            <person name="Cheng J.-F."/>
            <person name="Hugenholtz P."/>
            <person name="Woyke T."/>
            <person name="Wu D."/>
            <person name="Gronow S."/>
            <person name="Wellnitz S."/>
            <person name="Brambilla E."/>
            <person name="Klenk H.-P."/>
            <person name="Eisen J.A."/>
        </authorList>
    </citation>
    <scope>NUCLEOTIDE SEQUENCE</scope>
    <source>
        <strain>P 36-108</strain>
    </source>
</reference>
<dbReference type="PATRIC" id="fig|693979.3.peg.546"/>
<evidence type="ECO:0000256" key="1">
    <source>
        <dbReference type="SAM" id="SignalP"/>
    </source>
</evidence>
<dbReference type="AlphaFoldDB" id="E6SW07"/>
<dbReference type="Proteomes" id="UP000008630">
    <property type="component" value="Chromosome"/>
</dbReference>
<accession>E6SW07</accession>
<dbReference type="STRING" id="693979.Bache_0507"/>
<dbReference type="PANTHER" id="PTHR35532:SF5">
    <property type="entry name" value="CARBOHYDRATE-BINDING DOMAIN-CONTAINING PROTEIN"/>
    <property type="match status" value="1"/>
</dbReference>
<proteinExistence type="predicted"/>
<dbReference type="GO" id="GO:0016052">
    <property type="term" value="P:carbohydrate catabolic process"/>
    <property type="evidence" value="ECO:0007669"/>
    <property type="project" value="InterPro"/>
</dbReference>
<dbReference type="eggNOG" id="COG3509">
    <property type="taxonomic scope" value="Bacteria"/>
</dbReference>
<evidence type="ECO:0000259" key="2">
    <source>
        <dbReference type="Pfam" id="PF06452"/>
    </source>
</evidence>
<evidence type="ECO:0000313" key="4">
    <source>
        <dbReference type="Proteomes" id="UP000008630"/>
    </source>
</evidence>